<sequence>MSRALWWLLACSRTATAVLMTTATRAATTNDWGAVPGLLKRREVSAVFVEDAASLIDGAGWATALEGAAEVVVECDCCVEDVASTLTEAFWPDDASYASQAAPGFVQLARRFDECLGAASDGGRVRVRATVAVGGRATQPCPRLHTDDVVLRGLVVLEGSPTVVAPGARLDVDHLLPTWALKADPDGEELSPPPGAACLLKGRRWPGLFAPAAAHRSPAPTEGRRVLLALDRLCDV</sequence>
<evidence type="ECO:0000256" key="1">
    <source>
        <dbReference type="SAM" id="SignalP"/>
    </source>
</evidence>
<evidence type="ECO:0000313" key="2">
    <source>
        <dbReference type="EMBL" id="CAH0368480.1"/>
    </source>
</evidence>
<dbReference type="EMBL" id="CAKKNE010000002">
    <property type="protein sequence ID" value="CAH0368480.1"/>
    <property type="molecule type" value="Genomic_DNA"/>
</dbReference>
<protein>
    <recommendedName>
        <fullName evidence="4">DUF1826 domain-containing protein</fullName>
    </recommendedName>
</protein>
<keyword evidence="3" id="KW-1185">Reference proteome</keyword>
<evidence type="ECO:0000313" key="3">
    <source>
        <dbReference type="Proteomes" id="UP000789595"/>
    </source>
</evidence>
<feature type="signal peptide" evidence="1">
    <location>
        <begin position="1"/>
        <end position="17"/>
    </location>
</feature>
<gene>
    <name evidence="2" type="ORF">PECAL_2P15470</name>
</gene>
<dbReference type="Proteomes" id="UP000789595">
    <property type="component" value="Unassembled WGS sequence"/>
</dbReference>
<feature type="chain" id="PRO_5035300101" description="DUF1826 domain-containing protein" evidence="1">
    <location>
        <begin position="18"/>
        <end position="236"/>
    </location>
</feature>
<evidence type="ECO:0008006" key="4">
    <source>
        <dbReference type="Google" id="ProtNLM"/>
    </source>
</evidence>
<comment type="caution">
    <text evidence="2">The sequence shown here is derived from an EMBL/GenBank/DDBJ whole genome shotgun (WGS) entry which is preliminary data.</text>
</comment>
<proteinExistence type="predicted"/>
<organism evidence="2 3">
    <name type="scientific">Pelagomonas calceolata</name>
    <dbReference type="NCBI Taxonomy" id="35677"/>
    <lineage>
        <taxon>Eukaryota</taxon>
        <taxon>Sar</taxon>
        <taxon>Stramenopiles</taxon>
        <taxon>Ochrophyta</taxon>
        <taxon>Pelagophyceae</taxon>
        <taxon>Pelagomonadales</taxon>
        <taxon>Pelagomonadaceae</taxon>
        <taxon>Pelagomonas</taxon>
    </lineage>
</organism>
<accession>A0A8J2SBH1</accession>
<dbReference type="OrthoDB" id="10586520at2759"/>
<reference evidence="2" key="1">
    <citation type="submission" date="2021-11" db="EMBL/GenBank/DDBJ databases">
        <authorList>
            <consortium name="Genoscope - CEA"/>
            <person name="William W."/>
        </authorList>
    </citation>
    <scope>NUCLEOTIDE SEQUENCE</scope>
</reference>
<dbReference type="AlphaFoldDB" id="A0A8J2SBH1"/>
<dbReference type="InterPro" id="IPR014955">
    <property type="entry name" value="DUF1826"/>
</dbReference>
<keyword evidence="1" id="KW-0732">Signal</keyword>
<name>A0A8J2SBH1_9STRA</name>
<dbReference type="Pfam" id="PF08856">
    <property type="entry name" value="DUF1826"/>
    <property type="match status" value="1"/>
</dbReference>